<comment type="caution">
    <text evidence="5">The sequence shown here is derived from an EMBL/GenBank/DDBJ whole genome shotgun (WGS) entry which is preliminary data.</text>
</comment>
<keyword evidence="2 4" id="KW-0808">Transferase</keyword>
<accession>A0ABW0WCR7</accession>
<dbReference type="InterPro" id="IPR004616">
    <property type="entry name" value="Leu/Phe-tRNA_Trfase"/>
</dbReference>
<dbReference type="InterPro" id="IPR042203">
    <property type="entry name" value="Leu/Phe-tRNA_Trfase_C"/>
</dbReference>
<dbReference type="EMBL" id="JBHSOE010000002">
    <property type="protein sequence ID" value="MFC5654241.1"/>
    <property type="molecule type" value="Genomic_DNA"/>
</dbReference>
<dbReference type="Gene3D" id="3.40.630.70">
    <property type="entry name" value="Leucyl/phenylalanyl-tRNA-protein transferase, C-terminal domain"/>
    <property type="match status" value="1"/>
</dbReference>
<sequence length="261" mass="28510">MYIRTLARTRGSWEALDVLGGPADGPVAFGGDLGPQSLLAAYRRGLYPFPAATAEQRIVNELMYEAEVEAGVVKVLPGCDDPYSIAWCSPDPRPVIHVERARLQRSLRRQLRSTPDWTTTADRCFERVVRQCRTGRSEQWLTDDLLRGLCVLHGLGHAHSVEVWEGDELIGGTFGVRVGGVFSADSQFTLRSGAGKTAVADLVRRFAAAGGRAVDVQRDGDHVRLLGARPVPREGYLALLAGRHEPRPLPTGRLPARRLAG</sequence>
<dbReference type="HAMAP" id="MF_00688">
    <property type="entry name" value="Leu_Phe_trans"/>
    <property type="match status" value="1"/>
</dbReference>
<comment type="catalytic activity">
    <reaction evidence="4">
        <text>N-terminal L-lysyl-[protein] + L-leucyl-tRNA(Leu) = N-terminal L-leucyl-L-lysyl-[protein] + tRNA(Leu) + H(+)</text>
        <dbReference type="Rhea" id="RHEA:12340"/>
        <dbReference type="Rhea" id="RHEA-COMP:9613"/>
        <dbReference type="Rhea" id="RHEA-COMP:9622"/>
        <dbReference type="Rhea" id="RHEA-COMP:12670"/>
        <dbReference type="Rhea" id="RHEA-COMP:12671"/>
        <dbReference type="ChEBI" id="CHEBI:15378"/>
        <dbReference type="ChEBI" id="CHEBI:65249"/>
        <dbReference type="ChEBI" id="CHEBI:78442"/>
        <dbReference type="ChEBI" id="CHEBI:78494"/>
        <dbReference type="ChEBI" id="CHEBI:133043"/>
        <dbReference type="EC" id="2.3.2.6"/>
    </reaction>
</comment>
<comment type="subcellular location">
    <subcellularLocation>
        <location evidence="4">Cytoplasm</location>
    </subcellularLocation>
</comment>
<reference evidence="6" key="1">
    <citation type="journal article" date="2019" name="Int. J. Syst. Evol. Microbiol.">
        <title>The Global Catalogue of Microorganisms (GCM) 10K type strain sequencing project: providing services to taxonomists for standard genome sequencing and annotation.</title>
        <authorList>
            <consortium name="The Broad Institute Genomics Platform"/>
            <consortium name="The Broad Institute Genome Sequencing Center for Infectious Disease"/>
            <person name="Wu L."/>
            <person name="Ma J."/>
        </authorList>
    </citation>
    <scope>NUCLEOTIDE SEQUENCE [LARGE SCALE GENOMIC DNA]</scope>
    <source>
        <strain evidence="6">KCTC 5701</strain>
    </source>
</reference>
<protein>
    <recommendedName>
        <fullName evidence="4">Leucyl/phenylalanyl-tRNA--protein transferase</fullName>
        <ecNumber evidence="4">2.3.2.6</ecNumber>
    </recommendedName>
    <alternativeName>
        <fullName evidence="4">L/F-transferase</fullName>
    </alternativeName>
    <alternativeName>
        <fullName evidence="4">Leucyltransferase</fullName>
    </alternativeName>
    <alternativeName>
        <fullName evidence="4">Phenyalanyltransferase</fullName>
    </alternativeName>
</protein>
<comment type="similarity">
    <text evidence="4">Belongs to the L/F-transferase family.</text>
</comment>
<evidence type="ECO:0000256" key="2">
    <source>
        <dbReference type="ARBA" id="ARBA00022679"/>
    </source>
</evidence>
<organism evidence="5 6">
    <name type="scientific">Streptomyces nogalater</name>
    <dbReference type="NCBI Taxonomy" id="38314"/>
    <lineage>
        <taxon>Bacteria</taxon>
        <taxon>Bacillati</taxon>
        <taxon>Actinomycetota</taxon>
        <taxon>Actinomycetes</taxon>
        <taxon>Kitasatosporales</taxon>
        <taxon>Streptomycetaceae</taxon>
        <taxon>Streptomyces</taxon>
    </lineage>
</organism>
<keyword evidence="6" id="KW-1185">Reference proteome</keyword>
<dbReference type="Gene3D" id="3.30.70.3550">
    <property type="entry name" value="Leucyl/phenylalanyl-tRNA-protein transferase, N-terminal domain"/>
    <property type="match status" value="1"/>
</dbReference>
<keyword evidence="3 4" id="KW-0012">Acyltransferase</keyword>
<dbReference type="RefSeq" id="WP_344351937.1">
    <property type="nucleotide sequence ID" value="NZ_BAAASM010000054.1"/>
</dbReference>
<dbReference type="PANTHER" id="PTHR30098">
    <property type="entry name" value="LEUCYL/PHENYLALANYL-TRNA--PROTEIN TRANSFERASE"/>
    <property type="match status" value="1"/>
</dbReference>
<proteinExistence type="inferred from homology"/>
<dbReference type="Proteomes" id="UP001596065">
    <property type="component" value="Unassembled WGS sequence"/>
</dbReference>
<evidence type="ECO:0000313" key="5">
    <source>
        <dbReference type="EMBL" id="MFC5654241.1"/>
    </source>
</evidence>
<evidence type="ECO:0000256" key="1">
    <source>
        <dbReference type="ARBA" id="ARBA00022490"/>
    </source>
</evidence>
<dbReference type="EC" id="2.3.2.6" evidence="4"/>
<evidence type="ECO:0000313" key="6">
    <source>
        <dbReference type="Proteomes" id="UP001596065"/>
    </source>
</evidence>
<name>A0ABW0WCR7_STRNO</name>
<dbReference type="InterPro" id="IPR016181">
    <property type="entry name" value="Acyl_CoA_acyltransferase"/>
</dbReference>
<keyword evidence="1 4" id="KW-0963">Cytoplasm</keyword>
<evidence type="ECO:0000256" key="3">
    <source>
        <dbReference type="ARBA" id="ARBA00023315"/>
    </source>
</evidence>
<dbReference type="PANTHER" id="PTHR30098:SF2">
    <property type="entry name" value="LEUCYL_PHENYLALANYL-TRNA--PROTEIN TRANSFERASE"/>
    <property type="match status" value="1"/>
</dbReference>
<comment type="catalytic activity">
    <reaction evidence="4">
        <text>N-terminal L-arginyl-[protein] + L-leucyl-tRNA(Leu) = N-terminal L-leucyl-L-arginyl-[protein] + tRNA(Leu) + H(+)</text>
        <dbReference type="Rhea" id="RHEA:50416"/>
        <dbReference type="Rhea" id="RHEA-COMP:9613"/>
        <dbReference type="Rhea" id="RHEA-COMP:9622"/>
        <dbReference type="Rhea" id="RHEA-COMP:12672"/>
        <dbReference type="Rhea" id="RHEA-COMP:12673"/>
        <dbReference type="ChEBI" id="CHEBI:15378"/>
        <dbReference type="ChEBI" id="CHEBI:64719"/>
        <dbReference type="ChEBI" id="CHEBI:78442"/>
        <dbReference type="ChEBI" id="CHEBI:78494"/>
        <dbReference type="ChEBI" id="CHEBI:133044"/>
        <dbReference type="EC" id="2.3.2.6"/>
    </reaction>
</comment>
<comment type="function">
    <text evidence="4">Functions in the N-end rule pathway of protein degradation where it conjugates Leu, Phe and, less efficiently, Met from aminoacyl-tRNAs to the N-termini of proteins containing an N-terminal arginine or lysine.</text>
</comment>
<gene>
    <name evidence="4" type="primary">aat</name>
    <name evidence="5" type="ORF">ACFP3J_01865</name>
</gene>
<comment type="catalytic activity">
    <reaction evidence="4">
        <text>L-phenylalanyl-tRNA(Phe) + an N-terminal L-alpha-aminoacyl-[protein] = an N-terminal L-phenylalanyl-L-alpha-aminoacyl-[protein] + tRNA(Phe)</text>
        <dbReference type="Rhea" id="RHEA:43632"/>
        <dbReference type="Rhea" id="RHEA-COMP:9668"/>
        <dbReference type="Rhea" id="RHEA-COMP:9699"/>
        <dbReference type="Rhea" id="RHEA-COMP:10636"/>
        <dbReference type="Rhea" id="RHEA-COMP:10637"/>
        <dbReference type="ChEBI" id="CHEBI:78442"/>
        <dbReference type="ChEBI" id="CHEBI:78531"/>
        <dbReference type="ChEBI" id="CHEBI:78597"/>
        <dbReference type="ChEBI" id="CHEBI:83561"/>
        <dbReference type="EC" id="2.3.2.6"/>
    </reaction>
</comment>
<dbReference type="GO" id="GO:0008914">
    <property type="term" value="F:leucyl-tRNA--protein transferase activity"/>
    <property type="evidence" value="ECO:0007669"/>
    <property type="project" value="UniProtKB-EC"/>
</dbReference>
<dbReference type="Pfam" id="PF03588">
    <property type="entry name" value="Leu_Phe_trans"/>
    <property type="match status" value="1"/>
</dbReference>
<dbReference type="SUPFAM" id="SSF55729">
    <property type="entry name" value="Acyl-CoA N-acyltransferases (Nat)"/>
    <property type="match status" value="1"/>
</dbReference>
<evidence type="ECO:0000256" key="4">
    <source>
        <dbReference type="HAMAP-Rule" id="MF_00688"/>
    </source>
</evidence>
<dbReference type="InterPro" id="IPR042221">
    <property type="entry name" value="Leu/Phe-tRNA_Trfase_N"/>
</dbReference>